<keyword evidence="2" id="KW-1185">Reference proteome</keyword>
<name>A0A436ZRF4_ARTFL</name>
<dbReference type="VEuPathDB" id="FungiDB:DFL_009348"/>
<reference evidence="1 2" key="1">
    <citation type="submission" date="2019-01" db="EMBL/GenBank/DDBJ databases">
        <title>Intercellular communication is required for trap formation in the nematode-trapping fungus Duddingtonia flagrans.</title>
        <authorList>
            <person name="Youssar L."/>
            <person name="Wernet V."/>
            <person name="Hensel N."/>
            <person name="Hildebrandt H.-G."/>
            <person name="Fischer R."/>
        </authorList>
    </citation>
    <scope>NUCLEOTIDE SEQUENCE [LARGE SCALE GENOMIC DNA]</scope>
    <source>
        <strain evidence="1 2">CBS H-5679</strain>
    </source>
</reference>
<dbReference type="GeneID" id="93591659"/>
<dbReference type="EMBL" id="SAEB01000012">
    <property type="protein sequence ID" value="RVD81484.1"/>
    <property type="molecule type" value="Genomic_DNA"/>
</dbReference>
<gene>
    <name evidence="1" type="ORF">DFL_009348</name>
</gene>
<dbReference type="Proteomes" id="UP000283090">
    <property type="component" value="Unassembled WGS sequence"/>
</dbReference>
<proteinExistence type="predicted"/>
<protein>
    <submittedName>
        <fullName evidence="1">Uncharacterized protein</fullName>
    </submittedName>
</protein>
<organism evidence="1 2">
    <name type="scientific">Arthrobotrys flagrans</name>
    <name type="common">Nematode-trapping fungus</name>
    <name type="synonym">Trichothecium flagrans</name>
    <dbReference type="NCBI Taxonomy" id="97331"/>
    <lineage>
        <taxon>Eukaryota</taxon>
        <taxon>Fungi</taxon>
        <taxon>Dikarya</taxon>
        <taxon>Ascomycota</taxon>
        <taxon>Pezizomycotina</taxon>
        <taxon>Orbiliomycetes</taxon>
        <taxon>Orbiliales</taxon>
        <taxon>Orbiliaceae</taxon>
        <taxon>Arthrobotrys</taxon>
    </lineage>
</organism>
<dbReference type="RefSeq" id="XP_067487028.1">
    <property type="nucleotide sequence ID" value="XM_067639217.1"/>
</dbReference>
<dbReference type="AlphaFoldDB" id="A0A436ZRF4"/>
<sequence length="203" mass="21889">MDITGDFTILSSKLSQLEIQKLSSIGADLFFELSDSPLNDINLNLSRVAIDGDFVFIRRPKIQRISLSVSPNAATGNRFLAIDSLYSLSVLEINGVEFTTINITTTSISSIPDTWSSAANQIQLYSLGLLGNLSVPSNTVKLSVTLAGIGSPGVVFPDLTTIGGDFTLIQTDMVEISFPKLRSVPGGFTVSINDKLRSFLLKR</sequence>
<dbReference type="STRING" id="97331.A0A436ZRF4"/>
<comment type="caution">
    <text evidence="1">The sequence shown here is derived from an EMBL/GenBank/DDBJ whole genome shotgun (WGS) entry which is preliminary data.</text>
</comment>
<dbReference type="OrthoDB" id="536881at2759"/>
<evidence type="ECO:0000313" key="2">
    <source>
        <dbReference type="Proteomes" id="UP000283090"/>
    </source>
</evidence>
<accession>A0A436ZRF4</accession>
<evidence type="ECO:0000313" key="1">
    <source>
        <dbReference type="EMBL" id="RVD81484.1"/>
    </source>
</evidence>